<dbReference type="EMBL" id="JAEPRB010000001">
    <property type="protein sequence ID" value="KAG2228208.1"/>
    <property type="molecule type" value="Genomic_DNA"/>
</dbReference>
<evidence type="ECO:0000256" key="1">
    <source>
        <dbReference type="SAM" id="SignalP"/>
    </source>
</evidence>
<gene>
    <name evidence="2" type="ORF">INT45_011000</name>
</gene>
<proteinExistence type="predicted"/>
<accession>A0A8H7SHJ2</accession>
<dbReference type="OrthoDB" id="2306559at2759"/>
<name>A0A8H7SHJ2_9FUNG</name>
<protein>
    <submittedName>
        <fullName evidence="2">Uncharacterized protein</fullName>
    </submittedName>
</protein>
<comment type="caution">
    <text evidence="2">The sequence shown here is derived from an EMBL/GenBank/DDBJ whole genome shotgun (WGS) entry which is preliminary data.</text>
</comment>
<sequence length="95" mass="10790">MVYIPSFPFFLITLIDLCSFLSSCNKMVILCVIDYAGLSNDPKDVKTFLKINPNIKEIVIDHGDSIEVLDRYALLHKDIISKFKSRIGPIKRSSI</sequence>
<reference evidence="2 3" key="1">
    <citation type="submission" date="2020-12" db="EMBL/GenBank/DDBJ databases">
        <title>Metabolic potential, ecology and presence of endohyphal bacteria is reflected in genomic diversity of Mucoromycotina.</title>
        <authorList>
            <person name="Muszewska A."/>
            <person name="Okrasinska A."/>
            <person name="Steczkiewicz K."/>
            <person name="Drgas O."/>
            <person name="Orlowska M."/>
            <person name="Perlinska-Lenart U."/>
            <person name="Aleksandrzak-Piekarczyk T."/>
            <person name="Szatraj K."/>
            <person name="Zielenkiewicz U."/>
            <person name="Pilsyk S."/>
            <person name="Malc E."/>
            <person name="Mieczkowski P."/>
            <person name="Kruszewska J.S."/>
            <person name="Biernat P."/>
            <person name="Pawlowska J."/>
        </authorList>
    </citation>
    <scope>NUCLEOTIDE SEQUENCE [LARGE SCALE GENOMIC DNA]</scope>
    <source>
        <strain evidence="2 3">CBS 142.35</strain>
    </source>
</reference>
<dbReference type="Proteomes" id="UP000646827">
    <property type="component" value="Unassembled WGS sequence"/>
</dbReference>
<keyword evidence="1" id="KW-0732">Signal</keyword>
<dbReference type="AlphaFoldDB" id="A0A8H7SHJ2"/>
<evidence type="ECO:0000313" key="3">
    <source>
        <dbReference type="Proteomes" id="UP000646827"/>
    </source>
</evidence>
<feature type="chain" id="PRO_5034644503" evidence="1">
    <location>
        <begin position="27"/>
        <end position="95"/>
    </location>
</feature>
<evidence type="ECO:0000313" key="2">
    <source>
        <dbReference type="EMBL" id="KAG2228208.1"/>
    </source>
</evidence>
<feature type="signal peptide" evidence="1">
    <location>
        <begin position="1"/>
        <end position="26"/>
    </location>
</feature>
<organism evidence="2 3">
    <name type="scientific">Circinella minor</name>
    <dbReference type="NCBI Taxonomy" id="1195481"/>
    <lineage>
        <taxon>Eukaryota</taxon>
        <taxon>Fungi</taxon>
        <taxon>Fungi incertae sedis</taxon>
        <taxon>Mucoromycota</taxon>
        <taxon>Mucoromycotina</taxon>
        <taxon>Mucoromycetes</taxon>
        <taxon>Mucorales</taxon>
        <taxon>Lichtheimiaceae</taxon>
        <taxon>Circinella</taxon>
    </lineage>
</organism>
<keyword evidence="3" id="KW-1185">Reference proteome</keyword>